<feature type="non-terminal residue" evidence="1">
    <location>
        <position position="1"/>
    </location>
</feature>
<accession>A0A5U0ZYF2</accession>
<sequence>NGFIKSIISSAAQEKLNMSEKSLREFVKQDSIKNIQKNILKIDANYKRLIQFCSGSQNIERTNKNVALTNIAKGTHRSLSLLAKNLSDDYDITLVALCTRNLFELNIRLRSIIKHENSLNTWMSEMVMDENQILDAISTIANDNHAAELELFENKKKLNNSILDKHNLKSVKSPETVKNIAKDAGDLEEYTALFKLFSKLLHPSSYLINSYNSAGCIDNFNILIVSAQKYAFDLFERLRSELNV</sequence>
<gene>
    <name evidence="1" type="ORF">DV541_23885</name>
</gene>
<evidence type="ECO:0000313" key="1">
    <source>
        <dbReference type="EMBL" id="EBO6345164.1"/>
    </source>
</evidence>
<comment type="caution">
    <text evidence="1">The sequence shown here is derived from an EMBL/GenBank/DDBJ whole genome shotgun (WGS) entry which is preliminary data.</text>
</comment>
<name>A0A5U0ZYF2_SALER</name>
<feature type="non-terminal residue" evidence="1">
    <location>
        <position position="244"/>
    </location>
</feature>
<protein>
    <submittedName>
        <fullName evidence="1">Uncharacterized protein</fullName>
    </submittedName>
</protein>
<dbReference type="AlphaFoldDB" id="A0A5U0ZYF2"/>
<organism evidence="1">
    <name type="scientific">Salmonella enterica</name>
    <name type="common">Salmonella choleraesuis</name>
    <dbReference type="NCBI Taxonomy" id="28901"/>
    <lineage>
        <taxon>Bacteria</taxon>
        <taxon>Pseudomonadati</taxon>
        <taxon>Pseudomonadota</taxon>
        <taxon>Gammaproteobacteria</taxon>
        <taxon>Enterobacterales</taxon>
        <taxon>Enterobacteriaceae</taxon>
        <taxon>Salmonella</taxon>
    </lineage>
</organism>
<reference evidence="1" key="1">
    <citation type="submission" date="2018-07" db="EMBL/GenBank/DDBJ databases">
        <authorList>
            <consortium name="PulseNet: The National Subtyping Network for Foodborne Disease Surveillance"/>
            <person name="Tarr C.L."/>
            <person name="Trees E."/>
            <person name="Katz L.S."/>
            <person name="Carleton-Romer H.A."/>
            <person name="Stroika S."/>
            <person name="Kucerova Z."/>
            <person name="Roache K.F."/>
            <person name="Sabol A.L."/>
            <person name="Besser J."/>
            <person name="Gerner-Smidt P."/>
        </authorList>
    </citation>
    <scope>NUCLEOTIDE SEQUENCE</scope>
    <source>
        <strain evidence="1">PNUSAS047177</strain>
    </source>
</reference>
<dbReference type="Pfam" id="PF18928">
    <property type="entry name" value="DUF5677"/>
    <property type="match status" value="1"/>
</dbReference>
<dbReference type="InterPro" id="IPR043733">
    <property type="entry name" value="DUF5677"/>
</dbReference>
<proteinExistence type="predicted"/>
<dbReference type="EMBL" id="AAGJDH010000195">
    <property type="protein sequence ID" value="EBO6345164.1"/>
    <property type="molecule type" value="Genomic_DNA"/>
</dbReference>